<keyword evidence="4" id="KW-1185">Reference proteome</keyword>
<dbReference type="PANTHER" id="PTHR43459">
    <property type="entry name" value="ENOYL-COA HYDRATASE"/>
    <property type="match status" value="1"/>
</dbReference>
<evidence type="ECO:0000313" key="3">
    <source>
        <dbReference type="EMBL" id="MCG7321486.1"/>
    </source>
</evidence>
<evidence type="ECO:0000313" key="4">
    <source>
        <dbReference type="Proteomes" id="UP001521931"/>
    </source>
</evidence>
<gene>
    <name evidence="3" type="ORF">MHL29_06200</name>
</gene>
<dbReference type="InterPro" id="IPR001753">
    <property type="entry name" value="Enoyl-CoA_hydra/iso"/>
</dbReference>
<protein>
    <submittedName>
        <fullName evidence="3">Enoyl-CoA hydratase-related protein</fullName>
    </submittedName>
</protein>
<dbReference type="CDD" id="cd06558">
    <property type="entry name" value="crotonase-like"/>
    <property type="match status" value="1"/>
</dbReference>
<comment type="similarity">
    <text evidence="1">Belongs to the enoyl-CoA hydratase/isomerase family.</text>
</comment>
<dbReference type="Gene3D" id="3.90.226.10">
    <property type="entry name" value="2-enoyl-CoA Hydratase, Chain A, domain 1"/>
    <property type="match status" value="1"/>
</dbReference>
<dbReference type="Pfam" id="PF00378">
    <property type="entry name" value="ECH_1"/>
    <property type="match status" value="1"/>
</dbReference>
<dbReference type="RefSeq" id="WP_239263190.1">
    <property type="nucleotide sequence ID" value="NZ_JAKRCV010000013.1"/>
</dbReference>
<accession>A0ABS9Q0U3</accession>
<dbReference type="Gene3D" id="1.10.12.10">
    <property type="entry name" value="Lyase 2-enoyl-coa Hydratase, Chain A, domain 2"/>
    <property type="match status" value="1"/>
</dbReference>
<dbReference type="InterPro" id="IPR014748">
    <property type="entry name" value="Enoyl-CoA_hydra_C"/>
</dbReference>
<feature type="compositionally biased region" description="Low complexity" evidence="2">
    <location>
        <begin position="1"/>
        <end position="16"/>
    </location>
</feature>
<name>A0ABS9Q0U3_9MICO</name>
<evidence type="ECO:0000256" key="1">
    <source>
        <dbReference type="ARBA" id="ARBA00005254"/>
    </source>
</evidence>
<dbReference type="InterPro" id="IPR029045">
    <property type="entry name" value="ClpP/crotonase-like_dom_sf"/>
</dbReference>
<evidence type="ECO:0000256" key="2">
    <source>
        <dbReference type="SAM" id="MobiDB-lite"/>
    </source>
</evidence>
<organism evidence="3 4">
    <name type="scientific">Arsenicicoccus bolidensis</name>
    <dbReference type="NCBI Taxonomy" id="229480"/>
    <lineage>
        <taxon>Bacteria</taxon>
        <taxon>Bacillati</taxon>
        <taxon>Actinomycetota</taxon>
        <taxon>Actinomycetes</taxon>
        <taxon>Micrococcales</taxon>
        <taxon>Intrasporangiaceae</taxon>
        <taxon>Arsenicicoccus</taxon>
    </lineage>
</organism>
<dbReference type="PANTHER" id="PTHR43459:SF1">
    <property type="entry name" value="EG:BACN32G11.4 PROTEIN"/>
    <property type="match status" value="1"/>
</dbReference>
<reference evidence="3 4" key="1">
    <citation type="submission" date="2022-02" db="EMBL/GenBank/DDBJ databases">
        <title>Uncovering new skin microbiome diversity through culturing and metagenomics.</title>
        <authorList>
            <person name="Conlan S."/>
            <person name="Deming C."/>
            <person name="Nisc Comparative Sequencing Program N."/>
            <person name="Segre J.A."/>
        </authorList>
    </citation>
    <scope>NUCLEOTIDE SEQUENCE [LARGE SCALE GENOMIC DNA]</scope>
    <source>
        <strain evidence="3 4">ACRQZ</strain>
    </source>
</reference>
<feature type="region of interest" description="Disordered" evidence="2">
    <location>
        <begin position="1"/>
        <end position="21"/>
    </location>
</feature>
<dbReference type="SUPFAM" id="SSF52096">
    <property type="entry name" value="ClpP/crotonase"/>
    <property type="match status" value="1"/>
</dbReference>
<proteinExistence type="inferred from homology"/>
<dbReference type="Proteomes" id="UP001521931">
    <property type="component" value="Unassembled WGS sequence"/>
</dbReference>
<comment type="caution">
    <text evidence="3">The sequence shown here is derived from an EMBL/GenBank/DDBJ whole genome shotgun (WGS) entry which is preliminary data.</text>
</comment>
<dbReference type="EMBL" id="JAKRCV010000013">
    <property type="protein sequence ID" value="MCG7321486.1"/>
    <property type="molecule type" value="Genomic_DNA"/>
</dbReference>
<sequence length="279" mass="29587">MTDTTAPQPAQPARTAHTSEAPVLVTVEDGVGVVTFNRPDAMNSLDLPTKEAFLAALRQVADDPEVRCVVLTGSGRAFCVGQDLKSHVELLQRQDPSLWDTVEQHYNPAVTLIATMPKPVIAAVNGVAAGAGASFTFAADYRFLAEGGGYNFAFTGIALSCDTGASWTLPRLVGTARAKELLMFPRTIKAAEAKDLGLVNEVVEGDVMVPAMDLARRMAKGPTLAYAAVREAVHHSAQHSFAESLAHEGELMNRTGGSADHAAAVDAFLAKQKPMFEGR</sequence>